<name>A0A833UXC7_ACIBZ</name>
<feature type="domain" description="YgjP-like metallopeptidase" evidence="1">
    <location>
        <begin position="18"/>
        <end position="216"/>
    </location>
</feature>
<proteinExistence type="predicted"/>
<dbReference type="InterPro" id="IPR002725">
    <property type="entry name" value="YgjP-like_metallopeptidase"/>
</dbReference>
<evidence type="ECO:0000259" key="1">
    <source>
        <dbReference type="Pfam" id="PF01863"/>
    </source>
</evidence>
<organism evidence="2 3">
    <name type="scientific">Acinetobacter bereziniae</name>
    <name type="common">Acinetobacter genomosp. 10</name>
    <dbReference type="NCBI Taxonomy" id="106648"/>
    <lineage>
        <taxon>Bacteria</taxon>
        <taxon>Pseudomonadati</taxon>
        <taxon>Pseudomonadota</taxon>
        <taxon>Gammaproteobacteria</taxon>
        <taxon>Moraxellales</taxon>
        <taxon>Moraxellaceae</taxon>
        <taxon>Acinetobacter</taxon>
    </lineage>
</organism>
<gene>
    <name evidence="2" type="ORF">GAK29_00498</name>
</gene>
<dbReference type="CDD" id="cd07344">
    <property type="entry name" value="M48_yhfN_like"/>
    <property type="match status" value="1"/>
</dbReference>
<evidence type="ECO:0000313" key="3">
    <source>
        <dbReference type="Proteomes" id="UP000490535"/>
    </source>
</evidence>
<accession>A0A833UXC7</accession>
<dbReference type="Gene3D" id="3.30.2010.10">
    <property type="entry name" value="Metalloproteases ('zincins'), catalytic domain"/>
    <property type="match status" value="1"/>
</dbReference>
<protein>
    <recommendedName>
        <fullName evidence="1">YgjP-like metallopeptidase domain-containing protein</fullName>
    </recommendedName>
</protein>
<evidence type="ECO:0000313" key="2">
    <source>
        <dbReference type="EMBL" id="KAF1027687.1"/>
    </source>
</evidence>
<dbReference type="InterPro" id="IPR053136">
    <property type="entry name" value="UTP_pyrophosphatase-like"/>
</dbReference>
<comment type="caution">
    <text evidence="2">The sequence shown here is derived from an EMBL/GenBank/DDBJ whole genome shotgun (WGS) entry which is preliminary data.</text>
</comment>
<dbReference type="AlphaFoldDB" id="A0A833UXC7"/>
<reference evidence="3" key="1">
    <citation type="journal article" date="2020" name="MBio">
        <title>Horizontal gene transfer to a defensive symbiont with a reduced genome amongst a multipartite beetle microbiome.</title>
        <authorList>
            <person name="Waterworth S.C."/>
            <person name="Florez L.V."/>
            <person name="Rees E.R."/>
            <person name="Hertweck C."/>
            <person name="Kaltenpoth M."/>
            <person name="Kwan J.C."/>
        </authorList>
    </citation>
    <scope>NUCLEOTIDE SEQUENCE [LARGE SCALE GENOMIC DNA]</scope>
</reference>
<dbReference type="Pfam" id="PF01863">
    <property type="entry name" value="YgjP-like"/>
    <property type="match status" value="1"/>
</dbReference>
<dbReference type="Proteomes" id="UP000490535">
    <property type="component" value="Unassembled WGS sequence"/>
</dbReference>
<dbReference type="PANTHER" id="PTHR30399:SF1">
    <property type="entry name" value="UTP PYROPHOSPHATASE"/>
    <property type="match status" value="1"/>
</dbReference>
<sequence length="224" mass="26732">MTNTLPEIKISHHARATRLRLRVEPSQIRLTVPKFCTQRQVRDFLKQSEQWMIETWQKQQQNIALIDRSLPISLNLFNLQQPIKIIYQKQSYGFDFDKNTMTIFINDQQPENYLKSFVISYAKQYLPVYLQQVSEQTGLKFKQCSIRQPKTRWGSCTQKHDIMLNSALALYDIDITRYVCIHELAHTRHFDHSAAFWAEVAQHDPNYKHHRQILKNGSLPWWWS</sequence>
<dbReference type="PANTHER" id="PTHR30399">
    <property type="entry name" value="UNCHARACTERIZED PROTEIN YGJP"/>
    <property type="match status" value="1"/>
</dbReference>
<dbReference type="EMBL" id="WNDP01000007">
    <property type="protein sequence ID" value="KAF1027687.1"/>
    <property type="molecule type" value="Genomic_DNA"/>
</dbReference>